<feature type="region of interest" description="Disordered" evidence="1">
    <location>
        <begin position="48"/>
        <end position="171"/>
    </location>
</feature>
<dbReference type="InterPro" id="IPR036181">
    <property type="entry name" value="MIT_dom_sf"/>
</dbReference>
<protein>
    <submittedName>
        <fullName evidence="2">Uncharacterized protein</fullName>
    </submittedName>
</protein>
<dbReference type="InParanoid" id="G7EA96"/>
<dbReference type="HOGENOM" id="CLU_437468_0_0_1"/>
<accession>G7EA96</accession>
<reference evidence="2 3" key="1">
    <citation type="journal article" date="2011" name="J. Gen. Appl. Microbiol.">
        <title>Draft genome sequencing of the enigmatic basidiomycete Mixia osmundae.</title>
        <authorList>
            <person name="Nishida H."/>
            <person name="Nagatsuka Y."/>
            <person name="Sugiyama J."/>
        </authorList>
    </citation>
    <scope>NUCLEOTIDE SEQUENCE [LARGE SCALE GENOMIC DNA]</scope>
    <source>
        <strain evidence="3">CBS 9802 / IAM 14324 / JCM 22182 / KY 12970</strain>
    </source>
</reference>
<gene>
    <name evidence="2" type="primary">Mo06459</name>
    <name evidence="2" type="ORF">E5Q_06459</name>
</gene>
<organism evidence="2 3">
    <name type="scientific">Mixia osmundae (strain CBS 9802 / IAM 14324 / JCM 22182 / KY 12970)</name>
    <dbReference type="NCBI Taxonomy" id="764103"/>
    <lineage>
        <taxon>Eukaryota</taxon>
        <taxon>Fungi</taxon>
        <taxon>Dikarya</taxon>
        <taxon>Basidiomycota</taxon>
        <taxon>Pucciniomycotina</taxon>
        <taxon>Mixiomycetes</taxon>
        <taxon>Mixiales</taxon>
        <taxon>Mixiaceae</taxon>
        <taxon>Mixia</taxon>
    </lineage>
</organism>
<feature type="compositionally biased region" description="Polar residues" evidence="1">
    <location>
        <begin position="512"/>
        <end position="521"/>
    </location>
</feature>
<evidence type="ECO:0000313" key="2">
    <source>
        <dbReference type="EMBL" id="GAA99756.1"/>
    </source>
</evidence>
<feature type="region of interest" description="Disordered" evidence="1">
    <location>
        <begin position="1"/>
        <end position="25"/>
    </location>
</feature>
<dbReference type="AlphaFoldDB" id="G7EA96"/>
<feature type="compositionally biased region" description="Low complexity" evidence="1">
    <location>
        <begin position="7"/>
        <end position="22"/>
    </location>
</feature>
<evidence type="ECO:0000256" key="1">
    <source>
        <dbReference type="SAM" id="MobiDB-lite"/>
    </source>
</evidence>
<dbReference type="RefSeq" id="XP_014567746.1">
    <property type="nucleotide sequence ID" value="XM_014712260.1"/>
</dbReference>
<dbReference type="Gene3D" id="1.20.58.80">
    <property type="entry name" value="Phosphotransferase system, lactose/cellobiose-type IIA subunit"/>
    <property type="match status" value="1"/>
</dbReference>
<feature type="compositionally biased region" description="Polar residues" evidence="1">
    <location>
        <begin position="48"/>
        <end position="63"/>
    </location>
</feature>
<feature type="compositionally biased region" description="Basic and acidic residues" evidence="1">
    <location>
        <begin position="89"/>
        <end position="98"/>
    </location>
</feature>
<dbReference type="OrthoDB" id="2506701at2759"/>
<feature type="region of interest" description="Disordered" evidence="1">
    <location>
        <begin position="566"/>
        <end position="610"/>
    </location>
</feature>
<feature type="compositionally biased region" description="Polar residues" evidence="1">
    <location>
        <begin position="464"/>
        <end position="480"/>
    </location>
</feature>
<reference evidence="2 3" key="2">
    <citation type="journal article" date="2012" name="Open Biol.">
        <title>Characteristics of nucleosomes and linker DNA regions on the genome of the basidiomycete Mixia osmundae revealed by mono- and dinucleosome mapping.</title>
        <authorList>
            <person name="Nishida H."/>
            <person name="Kondo S."/>
            <person name="Matsumoto T."/>
            <person name="Suzuki Y."/>
            <person name="Yoshikawa H."/>
            <person name="Taylor T.D."/>
            <person name="Sugiyama J."/>
        </authorList>
    </citation>
    <scope>NUCLEOTIDE SEQUENCE [LARGE SCALE GENOMIC DNA]</scope>
    <source>
        <strain evidence="3">CBS 9802 / IAM 14324 / JCM 22182 / KY 12970</strain>
    </source>
</reference>
<sequence length="625" mass="66588">MGEADETAAAPSSNSTSPLNTPHLPAVTRVPSFITSSRAYSVIAPTINSLSASAGISRTTTPVPSDAEEDTTEAYQDAKQGSKSANALHIDRSTERVPSRQTVGTSQSSWTKSGTPGVRPAVSSPSSRVPKRTTSTRGVDEMPPPTMKSPRSGKTAGKVVPVSATRSKLSKKHLEQSIRLASEALEEDKKGGRESDYAVDCYFSGLDYYLNALPKLSASGPGEDDLTLARKTALRHKVMKLLDKVGAEDVDEDAARVYAEQQEGAASGWWGPRLRRISSTSVLNGGRARPANLQANAQTGANGSTVIRGDPALGTSTEIVTTCHCGRRVSVKLPHWMTLPDDGMPKTWQEAIIATFVAGAVFIKNSPLPYLIATFFATIIQLALYLNQRFMLQQRFVLFMSSCLEAMVQLDRDLHIHRAVGEVAHVLWEAGVKSAVAFARAEGFRPPEATQPFPSMIEGRPRSDSSSIAGTPRSGYQSPHQIAGGREDDLARAMAQRRPGALARRSGKDTKPTWNSSSADSYSRFVPGEAGGTGDRLAMPSPSLPAVPRSAGTFSSNAAVRSALGESGATSPAFQHSPLAPIGTDTPPSYFDETHEGTEDEDVSAKQASWARSAAGAALRLGRMR</sequence>
<feature type="compositionally biased region" description="Polar residues" evidence="1">
    <location>
        <begin position="99"/>
        <end position="114"/>
    </location>
</feature>
<keyword evidence="3" id="KW-1185">Reference proteome</keyword>
<evidence type="ECO:0000313" key="3">
    <source>
        <dbReference type="Proteomes" id="UP000009131"/>
    </source>
</evidence>
<name>G7EA96_MIXOS</name>
<comment type="caution">
    <text evidence="2">The sequence shown here is derived from an EMBL/GenBank/DDBJ whole genome shotgun (WGS) entry which is preliminary data.</text>
</comment>
<dbReference type="EMBL" id="BABT02000233">
    <property type="protein sequence ID" value="GAA99756.1"/>
    <property type="molecule type" value="Genomic_DNA"/>
</dbReference>
<dbReference type="SUPFAM" id="SSF116846">
    <property type="entry name" value="MIT domain"/>
    <property type="match status" value="1"/>
</dbReference>
<dbReference type="Proteomes" id="UP000009131">
    <property type="component" value="Unassembled WGS sequence"/>
</dbReference>
<feature type="compositionally biased region" description="Low complexity" evidence="1">
    <location>
        <begin position="118"/>
        <end position="137"/>
    </location>
</feature>
<proteinExistence type="predicted"/>
<feature type="region of interest" description="Disordered" evidence="1">
    <location>
        <begin position="447"/>
        <end position="550"/>
    </location>
</feature>
<dbReference type="eggNOG" id="ENOG502SG30">
    <property type="taxonomic scope" value="Eukaryota"/>
</dbReference>